<dbReference type="InterPro" id="IPR002104">
    <property type="entry name" value="Integrase_catalytic"/>
</dbReference>
<dbReference type="Pfam" id="PF00589">
    <property type="entry name" value="Phage_integrase"/>
    <property type="match status" value="1"/>
</dbReference>
<evidence type="ECO:0000256" key="4">
    <source>
        <dbReference type="PROSITE-ProRule" id="PRU01248"/>
    </source>
</evidence>
<evidence type="ECO:0000259" key="6">
    <source>
        <dbReference type="PROSITE" id="PS51900"/>
    </source>
</evidence>
<feature type="domain" description="Tyr recombinase" evidence="5">
    <location>
        <begin position="194"/>
        <end position="404"/>
    </location>
</feature>
<dbReference type="PROSITE" id="PS51900">
    <property type="entry name" value="CB"/>
    <property type="match status" value="1"/>
</dbReference>
<gene>
    <name evidence="7" type="ORF">K6K13_08195</name>
</gene>
<dbReference type="InterPro" id="IPR044068">
    <property type="entry name" value="CB"/>
</dbReference>
<dbReference type="RefSeq" id="WP_222160354.1">
    <property type="nucleotide sequence ID" value="NZ_CP081864.1"/>
</dbReference>
<keyword evidence="3" id="KW-0233">DNA recombination</keyword>
<evidence type="ECO:0000313" key="7">
    <source>
        <dbReference type="EMBL" id="QZN97311.1"/>
    </source>
</evidence>
<dbReference type="PANTHER" id="PTHR30349">
    <property type="entry name" value="PHAGE INTEGRASE-RELATED"/>
    <property type="match status" value="1"/>
</dbReference>
<keyword evidence="8" id="KW-1185">Reference proteome</keyword>
<sequence length="425" mass="47559">MSKYPTGVEYHGGTLRVWFMYQGRRCRESLGVPDTPKNRKMAGELRTSICYAIKTGTFNYASQFPQSPILRSLGYTPAGVTLGNMSDKWLELKRYEIAKSTFKCYEVWVKGCVGAIGSERLLSDIKNEDILSARSSLLTGSQSYSHGNAKSGRSVRTVNAYISCLSAILQFAFDNGYIDKLPSSGITPLRKSKRDPDPLSKDEYRRAMRACTTNPIRNLWCFAINSGLRHGELAALAWEDIDTQNWTATVSRNISLKGHFTLPKTDAGIRVVNLTDAAIDALKSQMTYTRMGKRHSIVVALREYGESRTDECTFVFSPQVTSHNGIGGNWYSPGSIGGTWSNILKRAGIRHRRAYETRNTYACWALSAGVNPSFIASQMGHTSAQMVFNVYGKWMKDNNDTQMSILNRDFSDNVPLMPQEILHKK</sequence>
<reference evidence="7 8" key="1">
    <citation type="submission" date="2021-08" db="EMBL/GenBank/DDBJ databases">
        <title>Culture and genomic analysis of Symbiopectobacterium purcellii sp. nov. gen. nov., isolated from the leafhopper Empoasca decipiens.</title>
        <authorList>
            <person name="Nadal-Jimenez P."/>
            <person name="Siozios S."/>
            <person name="Halliday N."/>
            <person name="Camara M."/>
            <person name="Hurst G.D.D."/>
        </authorList>
    </citation>
    <scope>NUCLEOTIDE SEQUENCE [LARGE SCALE GENOMIC DNA]</scope>
    <source>
        <strain evidence="7 8">SyEd1</strain>
    </source>
</reference>
<proteinExistence type="predicted"/>
<dbReference type="InterPro" id="IPR050090">
    <property type="entry name" value="Tyrosine_recombinase_XerCD"/>
</dbReference>
<evidence type="ECO:0000256" key="2">
    <source>
        <dbReference type="ARBA" id="ARBA00023125"/>
    </source>
</evidence>
<evidence type="ECO:0000256" key="1">
    <source>
        <dbReference type="ARBA" id="ARBA00022908"/>
    </source>
</evidence>
<dbReference type="SUPFAM" id="SSF56349">
    <property type="entry name" value="DNA breaking-rejoining enzymes"/>
    <property type="match status" value="1"/>
</dbReference>
<dbReference type="CDD" id="cd01189">
    <property type="entry name" value="INT_ICEBs1_C_like"/>
    <property type="match status" value="1"/>
</dbReference>
<organism evidence="7 8">
    <name type="scientific">Symbiopectobacterium purcellii</name>
    <dbReference type="NCBI Taxonomy" id="2871826"/>
    <lineage>
        <taxon>Bacteria</taxon>
        <taxon>Pseudomonadati</taxon>
        <taxon>Pseudomonadota</taxon>
        <taxon>Gammaproteobacteria</taxon>
        <taxon>Enterobacterales</taxon>
        <taxon>Enterobacteriaceae</taxon>
    </lineage>
</organism>
<name>A0ABX9ATI1_9ENTR</name>
<accession>A0ABX9ATI1</accession>
<dbReference type="PROSITE" id="PS51898">
    <property type="entry name" value="TYR_RECOMBINASE"/>
    <property type="match status" value="1"/>
</dbReference>
<keyword evidence="1" id="KW-0229">DNA integration</keyword>
<evidence type="ECO:0000313" key="8">
    <source>
        <dbReference type="Proteomes" id="UP000825886"/>
    </source>
</evidence>
<dbReference type="Pfam" id="PF12167">
    <property type="entry name" value="Arm-DNA-bind_2"/>
    <property type="match status" value="1"/>
</dbReference>
<dbReference type="InterPro" id="IPR011010">
    <property type="entry name" value="DNA_brk_join_enz"/>
</dbReference>
<feature type="domain" description="Core-binding (CB)" evidence="6">
    <location>
        <begin position="80"/>
        <end position="173"/>
    </location>
</feature>
<evidence type="ECO:0000259" key="5">
    <source>
        <dbReference type="PROSITE" id="PS51898"/>
    </source>
</evidence>
<dbReference type="PANTHER" id="PTHR30349:SF36">
    <property type="entry name" value="PROPHAGE INTEGRASE INTR-RELATED"/>
    <property type="match status" value="1"/>
</dbReference>
<dbReference type="Gene3D" id="1.10.443.10">
    <property type="entry name" value="Intergrase catalytic core"/>
    <property type="match status" value="1"/>
</dbReference>
<keyword evidence="2 4" id="KW-0238">DNA-binding</keyword>
<dbReference type="InterPro" id="IPR010998">
    <property type="entry name" value="Integrase_recombinase_N"/>
</dbReference>
<dbReference type="InterPro" id="IPR013762">
    <property type="entry name" value="Integrase-like_cat_sf"/>
</dbReference>
<protein>
    <submittedName>
        <fullName evidence="7">Site-specific integrase</fullName>
    </submittedName>
</protein>
<evidence type="ECO:0000256" key="3">
    <source>
        <dbReference type="ARBA" id="ARBA00023172"/>
    </source>
</evidence>
<dbReference type="Proteomes" id="UP000825886">
    <property type="component" value="Chromosome"/>
</dbReference>
<dbReference type="InterPro" id="IPR022000">
    <property type="entry name" value="Min27-like_integrase_DNA_bind"/>
</dbReference>
<dbReference type="Gene3D" id="1.10.150.130">
    <property type="match status" value="1"/>
</dbReference>
<dbReference type="EMBL" id="CP081864">
    <property type="protein sequence ID" value="QZN97311.1"/>
    <property type="molecule type" value="Genomic_DNA"/>
</dbReference>